<dbReference type="Proteomes" id="UP000638263">
    <property type="component" value="Unassembled WGS sequence"/>
</dbReference>
<organism evidence="1 2">
    <name type="scientific">Nocardia jinanensis</name>
    <dbReference type="NCBI Taxonomy" id="382504"/>
    <lineage>
        <taxon>Bacteria</taxon>
        <taxon>Bacillati</taxon>
        <taxon>Actinomycetota</taxon>
        <taxon>Actinomycetes</taxon>
        <taxon>Mycobacteriales</taxon>
        <taxon>Nocardiaceae</taxon>
        <taxon>Nocardia</taxon>
    </lineage>
</organism>
<evidence type="ECO:0000313" key="1">
    <source>
        <dbReference type="EMBL" id="GGL26255.1"/>
    </source>
</evidence>
<sequence>MVIDGDVDVVEPDPHPPVGTVVDRVVAIEAPAAALRDTPELLDVDMEQVAGARVFIAQLCAP</sequence>
<reference evidence="1" key="2">
    <citation type="submission" date="2020-09" db="EMBL/GenBank/DDBJ databases">
        <authorList>
            <person name="Sun Q."/>
            <person name="Zhou Y."/>
        </authorList>
    </citation>
    <scope>NUCLEOTIDE SEQUENCE</scope>
    <source>
        <strain evidence="1">CGMCC 4.3508</strain>
    </source>
</reference>
<name>A0A917VX55_9NOCA</name>
<proteinExistence type="predicted"/>
<evidence type="ECO:0000313" key="2">
    <source>
        <dbReference type="Proteomes" id="UP000638263"/>
    </source>
</evidence>
<dbReference type="EMBL" id="BMMH01000010">
    <property type="protein sequence ID" value="GGL26255.1"/>
    <property type="molecule type" value="Genomic_DNA"/>
</dbReference>
<keyword evidence="2" id="KW-1185">Reference proteome</keyword>
<accession>A0A917VX55</accession>
<gene>
    <name evidence="1" type="ORF">GCM10011588_46310</name>
</gene>
<protein>
    <submittedName>
        <fullName evidence="1">Uncharacterized protein</fullName>
    </submittedName>
</protein>
<comment type="caution">
    <text evidence="1">The sequence shown here is derived from an EMBL/GenBank/DDBJ whole genome shotgun (WGS) entry which is preliminary data.</text>
</comment>
<reference evidence="1" key="1">
    <citation type="journal article" date="2014" name="Int. J. Syst. Evol. Microbiol.">
        <title>Complete genome sequence of Corynebacterium casei LMG S-19264T (=DSM 44701T), isolated from a smear-ripened cheese.</title>
        <authorList>
            <consortium name="US DOE Joint Genome Institute (JGI-PGF)"/>
            <person name="Walter F."/>
            <person name="Albersmeier A."/>
            <person name="Kalinowski J."/>
            <person name="Ruckert C."/>
        </authorList>
    </citation>
    <scope>NUCLEOTIDE SEQUENCE</scope>
    <source>
        <strain evidence="1">CGMCC 4.3508</strain>
    </source>
</reference>
<dbReference type="AlphaFoldDB" id="A0A917VX55"/>